<dbReference type="InterPro" id="IPR013901">
    <property type="entry name" value="Anthrone_oxy"/>
</dbReference>
<protein>
    <recommendedName>
        <fullName evidence="4">DUF1772 domain-containing protein</fullName>
    </recommendedName>
</protein>
<feature type="transmembrane region" description="Helical" evidence="1">
    <location>
        <begin position="12"/>
        <end position="32"/>
    </location>
</feature>
<name>A0ABQ3EUP5_9ACTN</name>
<feature type="transmembrane region" description="Helical" evidence="1">
    <location>
        <begin position="93"/>
        <end position="115"/>
    </location>
</feature>
<keyword evidence="3" id="KW-1185">Reference proteome</keyword>
<organism evidence="2 3">
    <name type="scientific">Streptomyces cirratus</name>
    <dbReference type="NCBI Taxonomy" id="68187"/>
    <lineage>
        <taxon>Bacteria</taxon>
        <taxon>Bacillati</taxon>
        <taxon>Actinomycetota</taxon>
        <taxon>Actinomycetes</taxon>
        <taxon>Kitasatosporales</taxon>
        <taxon>Streptomycetaceae</taxon>
        <taxon>Streptomyces</taxon>
    </lineage>
</organism>
<keyword evidence="1" id="KW-0472">Membrane</keyword>
<sequence length="168" mass="17345">MTRSTTGTTAQSATLVAATVGTGLMAGLYFAFDISVIPGLGRGDDETYVTAMRNINDAIDNGLFGLLFVGAFIATGVAAAQQQRGGRPHTARWAWTAFALYTLSLVVTALVNLPLNAQLARAGSDFAAARAGFGTRWRAGNTVRTLACATALAALGRTLALHGRTPAA</sequence>
<comment type="caution">
    <text evidence="2">The sequence shown here is derived from an EMBL/GenBank/DDBJ whole genome shotgun (WGS) entry which is preliminary data.</text>
</comment>
<evidence type="ECO:0000313" key="2">
    <source>
        <dbReference type="EMBL" id="GHB52206.1"/>
    </source>
</evidence>
<evidence type="ECO:0008006" key="4">
    <source>
        <dbReference type="Google" id="ProtNLM"/>
    </source>
</evidence>
<feature type="transmembrane region" description="Helical" evidence="1">
    <location>
        <begin position="62"/>
        <end position="81"/>
    </location>
</feature>
<proteinExistence type="predicted"/>
<dbReference type="Pfam" id="PF08592">
    <property type="entry name" value="Anthrone_oxy"/>
    <property type="match status" value="1"/>
</dbReference>
<dbReference type="EMBL" id="BMVP01000003">
    <property type="protein sequence ID" value="GHB52206.1"/>
    <property type="molecule type" value="Genomic_DNA"/>
</dbReference>
<dbReference type="Proteomes" id="UP000642673">
    <property type="component" value="Unassembled WGS sequence"/>
</dbReference>
<keyword evidence="1" id="KW-0812">Transmembrane</keyword>
<accession>A0ABQ3EUP5</accession>
<evidence type="ECO:0000313" key="3">
    <source>
        <dbReference type="Proteomes" id="UP000642673"/>
    </source>
</evidence>
<gene>
    <name evidence="2" type="ORF">GCM10010347_22620</name>
</gene>
<reference evidence="3" key="1">
    <citation type="journal article" date="2019" name="Int. J. Syst. Evol. Microbiol.">
        <title>The Global Catalogue of Microorganisms (GCM) 10K type strain sequencing project: providing services to taxonomists for standard genome sequencing and annotation.</title>
        <authorList>
            <consortium name="The Broad Institute Genomics Platform"/>
            <consortium name="The Broad Institute Genome Sequencing Center for Infectious Disease"/>
            <person name="Wu L."/>
            <person name="Ma J."/>
        </authorList>
    </citation>
    <scope>NUCLEOTIDE SEQUENCE [LARGE SCALE GENOMIC DNA]</scope>
    <source>
        <strain evidence="3">JCM 4738</strain>
    </source>
</reference>
<dbReference type="RefSeq" id="WP_229873636.1">
    <property type="nucleotide sequence ID" value="NZ_BMVP01000003.1"/>
</dbReference>
<evidence type="ECO:0000256" key="1">
    <source>
        <dbReference type="SAM" id="Phobius"/>
    </source>
</evidence>
<keyword evidence="1" id="KW-1133">Transmembrane helix</keyword>